<keyword evidence="1" id="KW-0472">Membrane</keyword>
<keyword evidence="1" id="KW-0812">Transmembrane</keyword>
<evidence type="ECO:0000313" key="3">
    <source>
        <dbReference type="Proteomes" id="UP000266066"/>
    </source>
</evidence>
<keyword evidence="1" id="KW-1133">Transmembrane helix</keyword>
<name>A0A395V263_9FIRM</name>
<comment type="caution">
    <text evidence="2">The sequence shown here is derived from an EMBL/GenBank/DDBJ whole genome shotgun (WGS) entry which is preliminary data.</text>
</comment>
<dbReference type="Proteomes" id="UP000266066">
    <property type="component" value="Unassembled WGS sequence"/>
</dbReference>
<reference evidence="2 3" key="1">
    <citation type="submission" date="2018-08" db="EMBL/GenBank/DDBJ databases">
        <title>A genome reference for cultivated species of the human gut microbiota.</title>
        <authorList>
            <person name="Zou Y."/>
            <person name="Xue W."/>
            <person name="Luo G."/>
        </authorList>
    </citation>
    <scope>NUCLEOTIDE SEQUENCE [LARGE SCALE GENOMIC DNA]</scope>
    <source>
        <strain evidence="2 3">AF25-15</strain>
    </source>
</reference>
<dbReference type="AlphaFoldDB" id="A0A395V263"/>
<evidence type="ECO:0000313" key="2">
    <source>
        <dbReference type="EMBL" id="RGR55904.1"/>
    </source>
</evidence>
<organism evidence="2 3">
    <name type="scientific">Agathobacter rectalis</name>
    <dbReference type="NCBI Taxonomy" id="39491"/>
    <lineage>
        <taxon>Bacteria</taxon>
        <taxon>Bacillati</taxon>
        <taxon>Bacillota</taxon>
        <taxon>Clostridia</taxon>
        <taxon>Lachnospirales</taxon>
        <taxon>Lachnospiraceae</taxon>
        <taxon>Agathobacter</taxon>
    </lineage>
</organism>
<gene>
    <name evidence="2" type="ORF">DWY38_04040</name>
</gene>
<evidence type="ECO:0000256" key="1">
    <source>
        <dbReference type="SAM" id="Phobius"/>
    </source>
</evidence>
<dbReference type="EMBL" id="QRUJ01000003">
    <property type="protein sequence ID" value="RGR55904.1"/>
    <property type="molecule type" value="Genomic_DNA"/>
</dbReference>
<dbReference type="RefSeq" id="WP_118391979.1">
    <property type="nucleotide sequence ID" value="NZ_QRUJ01000003.1"/>
</dbReference>
<feature type="transmembrane region" description="Helical" evidence="1">
    <location>
        <begin position="6"/>
        <end position="25"/>
    </location>
</feature>
<sequence length="149" mass="17208">MELNRTMILLSGCFLIVWSTFKWKIPHVIWDVKLTRVCSAILGLYNIILAICFEKDLSIFLFIVDLILYMLLDIGFLMVKLKKDKKGKVKNFQLGICSIFVILAMIMACFNLNEIYSSIMILSGMMMVISTPFQEMKSLRENSNNDSIF</sequence>
<proteinExistence type="predicted"/>
<feature type="transmembrane region" description="Helical" evidence="1">
    <location>
        <begin position="37"/>
        <end position="53"/>
    </location>
</feature>
<accession>A0A395V263</accession>
<protein>
    <submittedName>
        <fullName evidence="2">Uncharacterized protein</fullName>
    </submittedName>
</protein>
<feature type="transmembrane region" description="Helical" evidence="1">
    <location>
        <begin position="59"/>
        <end position="79"/>
    </location>
</feature>